<evidence type="ECO:0000256" key="9">
    <source>
        <dbReference type="PIRSR" id="PIRSR001589-2"/>
    </source>
</evidence>
<dbReference type="Pfam" id="PF13537">
    <property type="entry name" value="GATase_7"/>
    <property type="match status" value="1"/>
</dbReference>
<accession>A0A502GG36</accession>
<dbReference type="OrthoDB" id="9763290at2"/>
<comment type="similarity">
    <text evidence="2">Belongs to the asparagine synthetase family.</text>
</comment>
<gene>
    <name evidence="13" type="primary">asnB</name>
    <name evidence="13" type="ORF">EAH89_00535</name>
</gene>
<dbReference type="GO" id="GO:0005524">
    <property type="term" value="F:ATP binding"/>
    <property type="evidence" value="ECO:0007669"/>
    <property type="project" value="UniProtKB-KW"/>
</dbReference>
<feature type="binding site" evidence="9">
    <location>
        <position position="100"/>
    </location>
    <ligand>
        <name>L-glutamine</name>
        <dbReference type="ChEBI" id="CHEBI:58359"/>
    </ligand>
</feature>
<evidence type="ECO:0000256" key="10">
    <source>
        <dbReference type="PIRSR" id="PIRSR001589-3"/>
    </source>
</evidence>
<comment type="pathway">
    <text evidence="1">Amino-acid biosynthesis; L-asparagine biosynthesis; L-asparagine from L-aspartate (L-Gln route): step 1/1.</text>
</comment>
<protein>
    <recommendedName>
        <fullName evidence="3">asparagine synthase (glutamine-hydrolyzing)</fullName>
        <ecNumber evidence="3">6.3.5.4</ecNumber>
    </recommendedName>
</protein>
<sequence>MCGIVGLFSPGFRALPEGADLRRMADALRHRGPDGAGYHEEPGLGLGHRRLAIVDLGGGAQPMATPDGGVVISFNGEIYNHLALRRELEAAGHRFRTHSDTEAILHAWTQWGTGCLERLNGMFAFALWDRAQGKLLLARDRLGEKPLLYLRRPAGGIAFSSELGALLALPDVRRRLDPAAVEDFLALGYVPDPHCIYQDILKLPAAHFLLLSQDAPPSAPPPPPQAYWRPPTAASAAPADAVGDLAGRLRASVRDRLMSDVPLGAFLSGGVDSGTVVAMAAEASTTPLATFTMGFPGSADERPRAAQIAEAHGTRHHAEVGSADYLAAARRQAAIFGEPFGDHSAVPTLAVCAMARKHVTVALSGDGGDEVFAGYRRYRFHTLAEAARRLLPASLRRSAVAGLARAYPTLARAPRWLRAKSTLTELSLDSAAGYYRTVCKLQDERRRALFSPGLRSALAGHDPSDRFVSLMAECDPDEPLLQAQYADLHTYLPGDILTKVDRTSMAVSLEVRPPLLDPDLVGFGLALPASLKLRGGVGKQLLREVAAPLLPPAVLSAPKQGFADRIGDQFRSRAAELRARFAGEAMMDSGLFDGARLTALVDEHETGGADHSQALWQLLVFEGFLAGEAPDLGGLARERDVVQA</sequence>
<evidence type="ECO:0000256" key="6">
    <source>
        <dbReference type="ARBA" id="ARBA00022962"/>
    </source>
</evidence>
<dbReference type="AlphaFoldDB" id="A0A502GG36"/>
<reference evidence="13 14" key="1">
    <citation type="journal article" date="2019" name="Environ. Microbiol.">
        <title>Species interactions and distinct microbial communities in high Arctic permafrost affected cryosols are associated with the CH4 and CO2 gas fluxes.</title>
        <authorList>
            <person name="Altshuler I."/>
            <person name="Hamel J."/>
            <person name="Turney S."/>
            <person name="Magnuson E."/>
            <person name="Levesque R."/>
            <person name="Greer C."/>
            <person name="Whyte L.G."/>
        </authorList>
    </citation>
    <scope>NUCLEOTIDE SEQUENCE [LARGE SCALE GENOMIC DNA]</scope>
    <source>
        <strain evidence="13 14">S9.3B</strain>
    </source>
</reference>
<evidence type="ECO:0000256" key="1">
    <source>
        <dbReference type="ARBA" id="ARBA00005187"/>
    </source>
</evidence>
<feature type="active site" description="For GATase activity" evidence="8">
    <location>
        <position position="2"/>
    </location>
</feature>
<dbReference type="EMBL" id="RCZP01000001">
    <property type="protein sequence ID" value="TPG61089.1"/>
    <property type="molecule type" value="Genomic_DNA"/>
</dbReference>
<keyword evidence="13" id="KW-0436">Ligase</keyword>
<dbReference type="InterPro" id="IPR006426">
    <property type="entry name" value="Asn_synth_AEB"/>
</dbReference>
<dbReference type="InterPro" id="IPR001962">
    <property type="entry name" value="Asn_synthase"/>
</dbReference>
<dbReference type="SUPFAM" id="SSF52402">
    <property type="entry name" value="Adenine nucleotide alpha hydrolases-like"/>
    <property type="match status" value="1"/>
</dbReference>
<dbReference type="InterPro" id="IPR033738">
    <property type="entry name" value="AsnB_N"/>
</dbReference>
<dbReference type="InterPro" id="IPR014729">
    <property type="entry name" value="Rossmann-like_a/b/a_fold"/>
</dbReference>
<dbReference type="PROSITE" id="PS51278">
    <property type="entry name" value="GATASE_TYPE_2"/>
    <property type="match status" value="1"/>
</dbReference>
<evidence type="ECO:0000256" key="11">
    <source>
        <dbReference type="SAM" id="MobiDB-lite"/>
    </source>
</evidence>
<organism evidence="13 14">
    <name type="scientific">Muricoccus nepalensis</name>
    <dbReference type="NCBI Taxonomy" id="1854500"/>
    <lineage>
        <taxon>Bacteria</taxon>
        <taxon>Pseudomonadati</taxon>
        <taxon>Pseudomonadota</taxon>
        <taxon>Alphaproteobacteria</taxon>
        <taxon>Acetobacterales</taxon>
        <taxon>Roseomonadaceae</taxon>
        <taxon>Muricoccus</taxon>
    </lineage>
</organism>
<evidence type="ECO:0000256" key="2">
    <source>
        <dbReference type="ARBA" id="ARBA00005752"/>
    </source>
</evidence>
<comment type="caution">
    <text evidence="13">The sequence shown here is derived from an EMBL/GenBank/DDBJ whole genome shotgun (WGS) entry which is preliminary data.</text>
</comment>
<dbReference type="InterPro" id="IPR017932">
    <property type="entry name" value="GATase_2_dom"/>
</dbReference>
<evidence type="ECO:0000256" key="7">
    <source>
        <dbReference type="ARBA" id="ARBA00048741"/>
    </source>
</evidence>
<dbReference type="EC" id="6.3.5.4" evidence="3"/>
<dbReference type="Gene3D" id="3.60.20.10">
    <property type="entry name" value="Glutamine Phosphoribosylpyrophosphate, subunit 1, domain 1"/>
    <property type="match status" value="1"/>
</dbReference>
<dbReference type="SUPFAM" id="SSF56235">
    <property type="entry name" value="N-terminal nucleophile aminohydrolases (Ntn hydrolases)"/>
    <property type="match status" value="1"/>
</dbReference>
<comment type="catalytic activity">
    <reaction evidence="7">
        <text>L-aspartate + L-glutamine + ATP + H2O = L-asparagine + L-glutamate + AMP + diphosphate + H(+)</text>
        <dbReference type="Rhea" id="RHEA:12228"/>
        <dbReference type="ChEBI" id="CHEBI:15377"/>
        <dbReference type="ChEBI" id="CHEBI:15378"/>
        <dbReference type="ChEBI" id="CHEBI:29985"/>
        <dbReference type="ChEBI" id="CHEBI:29991"/>
        <dbReference type="ChEBI" id="CHEBI:30616"/>
        <dbReference type="ChEBI" id="CHEBI:33019"/>
        <dbReference type="ChEBI" id="CHEBI:58048"/>
        <dbReference type="ChEBI" id="CHEBI:58359"/>
        <dbReference type="ChEBI" id="CHEBI:456215"/>
        <dbReference type="EC" id="6.3.5.4"/>
    </reaction>
</comment>
<feature type="domain" description="Glutamine amidotransferase type-2" evidence="12">
    <location>
        <begin position="2"/>
        <end position="214"/>
    </location>
</feature>
<dbReference type="CDD" id="cd01991">
    <property type="entry name" value="Asn_synthase_B_C"/>
    <property type="match status" value="1"/>
</dbReference>
<evidence type="ECO:0000256" key="4">
    <source>
        <dbReference type="ARBA" id="ARBA00022741"/>
    </source>
</evidence>
<keyword evidence="8" id="KW-0061">Asparagine biosynthesis</keyword>
<dbReference type="GO" id="GO:0005829">
    <property type="term" value="C:cytosol"/>
    <property type="evidence" value="ECO:0007669"/>
    <property type="project" value="TreeGrafter"/>
</dbReference>
<feature type="region of interest" description="Disordered" evidence="11">
    <location>
        <begin position="214"/>
        <end position="233"/>
    </location>
</feature>
<proteinExistence type="inferred from homology"/>
<keyword evidence="8" id="KW-0028">Amino-acid biosynthesis</keyword>
<dbReference type="PIRSF" id="PIRSF001589">
    <property type="entry name" value="Asn_synthetase_glu-h"/>
    <property type="match status" value="1"/>
</dbReference>
<dbReference type="Pfam" id="PF00733">
    <property type="entry name" value="Asn_synthase"/>
    <property type="match status" value="1"/>
</dbReference>
<dbReference type="GO" id="GO:0004066">
    <property type="term" value="F:asparagine synthase (glutamine-hydrolyzing) activity"/>
    <property type="evidence" value="ECO:0007669"/>
    <property type="project" value="UniProtKB-EC"/>
</dbReference>
<keyword evidence="5 9" id="KW-0067">ATP-binding</keyword>
<evidence type="ECO:0000256" key="3">
    <source>
        <dbReference type="ARBA" id="ARBA00012737"/>
    </source>
</evidence>
<dbReference type="GO" id="GO:0006529">
    <property type="term" value="P:asparagine biosynthetic process"/>
    <property type="evidence" value="ECO:0007669"/>
    <property type="project" value="UniProtKB-KW"/>
</dbReference>
<dbReference type="CDD" id="cd00712">
    <property type="entry name" value="AsnB"/>
    <property type="match status" value="1"/>
</dbReference>
<evidence type="ECO:0000256" key="8">
    <source>
        <dbReference type="PIRSR" id="PIRSR001589-1"/>
    </source>
</evidence>
<dbReference type="InterPro" id="IPR051786">
    <property type="entry name" value="ASN_synthetase/amidase"/>
</dbReference>
<evidence type="ECO:0000259" key="12">
    <source>
        <dbReference type="PROSITE" id="PS51278"/>
    </source>
</evidence>
<feature type="site" description="Important for beta-aspartyl-AMP intermediate formation" evidence="10">
    <location>
        <position position="366"/>
    </location>
</feature>
<evidence type="ECO:0000256" key="5">
    <source>
        <dbReference type="ARBA" id="ARBA00022840"/>
    </source>
</evidence>
<dbReference type="Proteomes" id="UP000317078">
    <property type="component" value="Unassembled WGS sequence"/>
</dbReference>
<dbReference type="PANTHER" id="PTHR43284:SF1">
    <property type="entry name" value="ASPARAGINE SYNTHETASE"/>
    <property type="match status" value="1"/>
</dbReference>
<feature type="binding site" evidence="9">
    <location>
        <begin position="364"/>
        <end position="365"/>
    </location>
    <ligand>
        <name>ATP</name>
        <dbReference type="ChEBI" id="CHEBI:30616"/>
    </ligand>
</feature>
<dbReference type="NCBIfam" id="TIGR01536">
    <property type="entry name" value="asn_synth_AEB"/>
    <property type="match status" value="1"/>
</dbReference>
<evidence type="ECO:0000313" key="14">
    <source>
        <dbReference type="Proteomes" id="UP000317078"/>
    </source>
</evidence>
<keyword evidence="4 9" id="KW-0547">Nucleotide-binding</keyword>
<dbReference type="InterPro" id="IPR029055">
    <property type="entry name" value="Ntn_hydrolases_N"/>
</dbReference>
<evidence type="ECO:0000313" key="13">
    <source>
        <dbReference type="EMBL" id="TPG61089.1"/>
    </source>
</evidence>
<keyword evidence="14" id="KW-1185">Reference proteome</keyword>
<name>A0A502GG36_9PROT</name>
<keyword evidence="6 8" id="KW-0315">Glutamine amidotransferase</keyword>
<dbReference type="Gene3D" id="3.40.50.620">
    <property type="entry name" value="HUPs"/>
    <property type="match status" value="1"/>
</dbReference>
<dbReference type="RefSeq" id="WP_140880817.1">
    <property type="nucleotide sequence ID" value="NZ_RCZP01000001.1"/>
</dbReference>
<dbReference type="PANTHER" id="PTHR43284">
    <property type="entry name" value="ASPARAGINE SYNTHETASE (GLUTAMINE-HYDROLYZING)"/>
    <property type="match status" value="1"/>
</dbReference>